<dbReference type="Proteomes" id="UP000694892">
    <property type="component" value="Chromosome 7L"/>
</dbReference>
<sequence>MSLCRLTCPLLGRCSSRSGSFWPSPDCLFIENNPVTQCWGFVTSAGQHNGPLICTFHTISDWRENKSSRLGRLSALLPIHLIVAAEIRGAPLSHSLIRSSAR</sequence>
<reference evidence="2" key="1">
    <citation type="journal article" date="2016" name="Nature">
        <title>Genome evolution in the allotetraploid frog Xenopus laevis.</title>
        <authorList>
            <person name="Session A.M."/>
            <person name="Uno Y."/>
            <person name="Kwon T."/>
            <person name="Chapman J.A."/>
            <person name="Toyoda A."/>
            <person name="Takahashi S."/>
            <person name="Fukui A."/>
            <person name="Hikosaka A."/>
            <person name="Suzuki A."/>
            <person name="Kondo M."/>
            <person name="van Heeringen S.J."/>
            <person name="Quigley I."/>
            <person name="Heinz S."/>
            <person name="Ogino H."/>
            <person name="Ochi H."/>
            <person name="Hellsten U."/>
            <person name="Lyons J.B."/>
            <person name="Simakov O."/>
            <person name="Putnam N."/>
            <person name="Stites J."/>
            <person name="Kuroki Y."/>
            <person name="Tanaka T."/>
            <person name="Michiue T."/>
            <person name="Watanabe M."/>
            <person name="Bogdanovic O."/>
            <person name="Lister R."/>
            <person name="Georgiou G."/>
            <person name="Paranjpe S.S."/>
            <person name="van Kruijsbergen I."/>
            <person name="Shu S."/>
            <person name="Carlson J."/>
            <person name="Kinoshita T."/>
            <person name="Ohta Y."/>
            <person name="Mawaribuchi S."/>
            <person name="Jenkins J."/>
            <person name="Grimwood J."/>
            <person name="Schmutz J."/>
            <person name="Mitros T."/>
            <person name="Mozaffari S.V."/>
            <person name="Suzuki Y."/>
            <person name="Haramoto Y."/>
            <person name="Yamamoto T.S."/>
            <person name="Takagi C."/>
            <person name="Heald R."/>
            <person name="Miller K."/>
            <person name="Haudenschild C."/>
            <person name="Kitzman J."/>
            <person name="Nakayama T."/>
            <person name="Izutsu Y."/>
            <person name="Robert J."/>
            <person name="Fortriede J."/>
            <person name="Burns K."/>
            <person name="Lotay V."/>
            <person name="Karimi K."/>
            <person name="Yasuoka Y."/>
            <person name="Dichmann D.S."/>
            <person name="Flajnik M.F."/>
            <person name="Houston D.W."/>
            <person name="Shendure J."/>
            <person name="DuPasquier L."/>
            <person name="Vize P.D."/>
            <person name="Zorn A.M."/>
            <person name="Ito M."/>
            <person name="Marcotte E.M."/>
            <person name="Wallingford J.B."/>
            <person name="Ito Y."/>
            <person name="Asashima M."/>
            <person name="Ueno N."/>
            <person name="Matsuda Y."/>
            <person name="Veenstra G.J."/>
            <person name="Fujiyama A."/>
            <person name="Harland R.M."/>
            <person name="Taira M."/>
            <person name="Rokhsar D.S."/>
        </authorList>
    </citation>
    <scope>NUCLEOTIDE SEQUENCE [LARGE SCALE GENOMIC DNA]</scope>
    <source>
        <strain evidence="2">J</strain>
    </source>
</reference>
<evidence type="ECO:0000313" key="1">
    <source>
        <dbReference type="EMBL" id="OCT71247.1"/>
    </source>
</evidence>
<evidence type="ECO:0000313" key="2">
    <source>
        <dbReference type="Proteomes" id="UP000694892"/>
    </source>
</evidence>
<accession>A0A974CE51</accession>
<protein>
    <submittedName>
        <fullName evidence="1">Uncharacterized protein</fullName>
    </submittedName>
</protein>
<dbReference type="EMBL" id="CM004478">
    <property type="protein sequence ID" value="OCT71247.1"/>
    <property type="molecule type" value="Genomic_DNA"/>
</dbReference>
<name>A0A974CE51_XENLA</name>
<gene>
    <name evidence="1" type="ORF">XELAEV_18034225mg</name>
</gene>
<dbReference type="AlphaFoldDB" id="A0A974CE51"/>
<organism evidence="1 2">
    <name type="scientific">Xenopus laevis</name>
    <name type="common">African clawed frog</name>
    <dbReference type="NCBI Taxonomy" id="8355"/>
    <lineage>
        <taxon>Eukaryota</taxon>
        <taxon>Metazoa</taxon>
        <taxon>Chordata</taxon>
        <taxon>Craniata</taxon>
        <taxon>Vertebrata</taxon>
        <taxon>Euteleostomi</taxon>
        <taxon>Amphibia</taxon>
        <taxon>Batrachia</taxon>
        <taxon>Anura</taxon>
        <taxon>Pipoidea</taxon>
        <taxon>Pipidae</taxon>
        <taxon>Xenopodinae</taxon>
        <taxon>Xenopus</taxon>
        <taxon>Xenopus</taxon>
    </lineage>
</organism>
<proteinExistence type="predicted"/>